<dbReference type="EMBL" id="WLYP01000002">
    <property type="protein sequence ID" value="MTD35026.1"/>
    <property type="molecule type" value="Genomic_DNA"/>
</dbReference>
<comment type="caution">
    <text evidence="2">The sequence shown here is derived from an EMBL/GenBank/DDBJ whole genome shotgun (WGS) entry which is preliminary data.</text>
</comment>
<dbReference type="AlphaFoldDB" id="A0A6A8NG40"/>
<dbReference type="RefSeq" id="WP_154731705.1">
    <property type="nucleotide sequence ID" value="NZ_JACYYY010000002.1"/>
</dbReference>
<reference evidence="2" key="1">
    <citation type="submission" date="2019-10" db="EMBL/GenBank/DDBJ databases">
        <title>Identification of the same linezolid-resistant Tn6246::fexB-poxtA-carrying Enterococcus faecium strain colonizing a hospitalized patient and bovines in different continents.</title>
        <authorList>
            <person name="Tedim A.P."/>
            <person name="Freitas A.R."/>
            <person name="Novais C."/>
            <person name="Duarte B."/>
            <person name="Elghaieb H."/>
            <person name="Abbassi M.S."/>
            <person name="Peixe L."/>
        </authorList>
    </citation>
    <scope>NUCLEOTIDE SEQUENCE</scope>
    <source>
        <strain evidence="2">2FEZ</strain>
    </source>
</reference>
<sequence length="89" mass="10273">MKKRFEYLFFKTFMIISAVFLILNTILVVSMFKLLHSMGKLTIILQKWLNNPLHLSDPDIKDINTAIVSIVAPLLVFISAKNHKIKTDE</sequence>
<feature type="transmembrane region" description="Helical" evidence="1">
    <location>
        <begin position="12"/>
        <end position="32"/>
    </location>
</feature>
<proteinExistence type="predicted"/>
<evidence type="ECO:0000256" key="1">
    <source>
        <dbReference type="SAM" id="Phobius"/>
    </source>
</evidence>
<keyword evidence="1" id="KW-1133">Transmembrane helix</keyword>
<evidence type="ECO:0000313" key="2">
    <source>
        <dbReference type="EMBL" id="MTD35026.1"/>
    </source>
</evidence>
<feature type="transmembrane region" description="Helical" evidence="1">
    <location>
        <begin position="63"/>
        <end position="80"/>
    </location>
</feature>
<name>A0A6A8NG40_ENTFC</name>
<keyword evidence="1" id="KW-0812">Transmembrane</keyword>
<keyword evidence="1" id="KW-0472">Membrane</keyword>
<gene>
    <name evidence="2" type="ORF">GKZ95_03905</name>
</gene>
<protein>
    <submittedName>
        <fullName evidence="2">Uncharacterized protein</fullName>
    </submittedName>
</protein>
<organism evidence="2">
    <name type="scientific">Enterococcus faecium</name>
    <name type="common">Streptococcus faecium</name>
    <dbReference type="NCBI Taxonomy" id="1352"/>
    <lineage>
        <taxon>Bacteria</taxon>
        <taxon>Bacillati</taxon>
        <taxon>Bacillota</taxon>
        <taxon>Bacilli</taxon>
        <taxon>Lactobacillales</taxon>
        <taxon>Enterococcaceae</taxon>
        <taxon>Enterococcus</taxon>
    </lineage>
</organism>
<accession>A0A6A8NG40</accession>